<protein>
    <submittedName>
        <fullName evidence="2">Uncharacterized protein</fullName>
    </submittedName>
</protein>
<proteinExistence type="predicted"/>
<evidence type="ECO:0000313" key="2">
    <source>
        <dbReference type="EMBL" id="RDX95684.1"/>
    </source>
</evidence>
<name>A0A371GYR1_MUCPR</name>
<evidence type="ECO:0000313" key="3">
    <source>
        <dbReference type="Proteomes" id="UP000257109"/>
    </source>
</evidence>
<gene>
    <name evidence="2" type="ORF">CR513_21764</name>
</gene>
<sequence>MSCVKVDSSSLSQSEEIVVDGQESSTFTLANYVDEVMCDVVLVEATLIFLVIHDGVINKFSFEHMRHKVVLKPLSQGKICEDKIKMRIKKEERKEKEKIEKARERKREKKSKSDIEKIYPYVHT</sequence>
<dbReference type="Proteomes" id="UP000257109">
    <property type="component" value="Unassembled WGS sequence"/>
</dbReference>
<feature type="compositionally biased region" description="Basic and acidic residues" evidence="1">
    <location>
        <begin position="92"/>
        <end position="117"/>
    </location>
</feature>
<dbReference type="AlphaFoldDB" id="A0A371GYR1"/>
<comment type="caution">
    <text evidence="2">The sequence shown here is derived from an EMBL/GenBank/DDBJ whole genome shotgun (WGS) entry which is preliminary data.</text>
</comment>
<reference evidence="2" key="1">
    <citation type="submission" date="2018-05" db="EMBL/GenBank/DDBJ databases">
        <title>Draft genome of Mucuna pruriens seed.</title>
        <authorList>
            <person name="Nnadi N.E."/>
            <person name="Vos R."/>
            <person name="Hasami M.H."/>
            <person name="Devisetty U.K."/>
            <person name="Aguiy J.C."/>
        </authorList>
    </citation>
    <scope>NUCLEOTIDE SEQUENCE [LARGE SCALE GENOMIC DNA]</scope>
    <source>
        <strain evidence="2">JCA_2017</strain>
    </source>
</reference>
<feature type="non-terminal residue" evidence="2">
    <location>
        <position position="1"/>
    </location>
</feature>
<keyword evidence="3" id="KW-1185">Reference proteome</keyword>
<accession>A0A371GYR1</accession>
<dbReference type="OrthoDB" id="1747743at2759"/>
<dbReference type="EMBL" id="QJKJ01004065">
    <property type="protein sequence ID" value="RDX95684.1"/>
    <property type="molecule type" value="Genomic_DNA"/>
</dbReference>
<feature type="region of interest" description="Disordered" evidence="1">
    <location>
        <begin position="92"/>
        <end position="124"/>
    </location>
</feature>
<feature type="non-terminal residue" evidence="2">
    <location>
        <position position="124"/>
    </location>
</feature>
<evidence type="ECO:0000256" key="1">
    <source>
        <dbReference type="SAM" id="MobiDB-lite"/>
    </source>
</evidence>
<organism evidence="2 3">
    <name type="scientific">Mucuna pruriens</name>
    <name type="common">Velvet bean</name>
    <name type="synonym">Dolichos pruriens</name>
    <dbReference type="NCBI Taxonomy" id="157652"/>
    <lineage>
        <taxon>Eukaryota</taxon>
        <taxon>Viridiplantae</taxon>
        <taxon>Streptophyta</taxon>
        <taxon>Embryophyta</taxon>
        <taxon>Tracheophyta</taxon>
        <taxon>Spermatophyta</taxon>
        <taxon>Magnoliopsida</taxon>
        <taxon>eudicotyledons</taxon>
        <taxon>Gunneridae</taxon>
        <taxon>Pentapetalae</taxon>
        <taxon>rosids</taxon>
        <taxon>fabids</taxon>
        <taxon>Fabales</taxon>
        <taxon>Fabaceae</taxon>
        <taxon>Papilionoideae</taxon>
        <taxon>50 kb inversion clade</taxon>
        <taxon>NPAAA clade</taxon>
        <taxon>indigoferoid/millettioid clade</taxon>
        <taxon>Phaseoleae</taxon>
        <taxon>Mucuna</taxon>
    </lineage>
</organism>